<dbReference type="PROSITE" id="PS50853">
    <property type="entry name" value="FN3"/>
    <property type="match status" value="2"/>
</dbReference>
<dbReference type="EMBL" id="REGN01006783">
    <property type="protein sequence ID" value="RNA08297.1"/>
    <property type="molecule type" value="Genomic_DNA"/>
</dbReference>
<dbReference type="InterPro" id="IPR013783">
    <property type="entry name" value="Ig-like_fold"/>
</dbReference>
<feature type="compositionally biased region" description="Polar residues" evidence="1">
    <location>
        <begin position="829"/>
        <end position="840"/>
    </location>
</feature>
<comment type="caution">
    <text evidence="4">The sequence shown here is derived from an EMBL/GenBank/DDBJ whole genome shotgun (WGS) entry which is preliminary data.</text>
</comment>
<feature type="compositionally biased region" description="Basic and acidic residues" evidence="1">
    <location>
        <begin position="842"/>
        <end position="852"/>
    </location>
</feature>
<reference evidence="4 5" key="1">
    <citation type="journal article" date="2018" name="Sci. Rep.">
        <title>Genomic signatures of local adaptation to the degree of environmental predictability in rotifers.</title>
        <authorList>
            <person name="Franch-Gras L."/>
            <person name="Hahn C."/>
            <person name="Garcia-Roger E.M."/>
            <person name="Carmona M.J."/>
            <person name="Serra M."/>
            <person name="Gomez A."/>
        </authorList>
    </citation>
    <scope>NUCLEOTIDE SEQUENCE [LARGE SCALE GENOMIC DNA]</scope>
    <source>
        <strain evidence="4">HYR1</strain>
    </source>
</reference>
<dbReference type="InterPro" id="IPR036116">
    <property type="entry name" value="FN3_sf"/>
</dbReference>
<dbReference type="OrthoDB" id="434099at2759"/>
<evidence type="ECO:0000259" key="3">
    <source>
        <dbReference type="PROSITE" id="PS50853"/>
    </source>
</evidence>
<feature type="domain" description="Fibronectin type-III" evidence="3">
    <location>
        <begin position="58"/>
        <end position="171"/>
    </location>
</feature>
<keyword evidence="5" id="KW-1185">Reference proteome</keyword>
<sequence>MYQLLQFTENVLVLQNLSFGTFNSTTIEICAINAIGQSPNCLKSKKLIYIEDRLPLYDKSMIQSVKALSSTEINVTWKTPTEEFINGNLYGYKISCINNELLDTKKLSEYFSNQVSLMDDDFINIIIVEPELNSILLNNLKPYKNYTILIQVINQAGESTLPFNEVNLLDGSIRAQTFESIPSMPSKILFSYISFTYLNLTFFKPIEPNGKILSYELWYENVPTESSTTKIVRQEISTNFPNQTVHISNLEPMIFYNFKVRCKTSIGWGSYLEKMVYTGPKLKKFYKSLPSNSLLEEAPLAPSKPVFSSLNSTHSILEWKAYSNDYELFIIEIKFLNPSSHFENLTTFEFFSYSNSTKLIINRYEKKLENLAPKNQNLCIFRVFSFNKISISEPSPDSDYIHTNKLATSESMASINFSNPNFYLNWWFLVIIALGSVTILIIVVLIMLLRGKNKKFVKKQQQKEQMQHKMNTIKLMKMNQDADSSDNLNSIYLAGSNQQLILTNTTNTLSRGTNNHVTLYEIRKSKRANNNGTLKTGTYVSPNGTLSRINIVDSSDLTDSNSATLIKQQQINSLNNPRVLGNLLNLGPNNMAQPNDYTTSKVGAFLINENGTLKNNHYLMPLNKNDVLDGNEEEGEESRQHLYFQHMATHYGQAGANLNFNYSSSDTENDSNFNQMTKSCASKRQIYSTFGRQGTEKTNIHSLPPPPPALLTSSVLNTEPENFEERRSNINYQSNRNANMYFDHQQVMDMKEQNKQSQPMYHYHQGPLIVDSSPPPAPPPPSMTHNGANTLRMSTKSPYIAKKPPVSSSMPRIQPSAIKAAASSHGEIKNNQAMRTSQNLSENHHSSSKKSENNNTAEGNFVNNGKLSNDNNSFNLSGDRVVMSNVAGSRRPVASGYSFF</sequence>
<dbReference type="Proteomes" id="UP000276133">
    <property type="component" value="Unassembled WGS sequence"/>
</dbReference>
<dbReference type="STRING" id="10195.A0A3M7QA03"/>
<dbReference type="CDD" id="cd00063">
    <property type="entry name" value="FN3"/>
    <property type="match status" value="2"/>
</dbReference>
<dbReference type="Pfam" id="PF00041">
    <property type="entry name" value="fn3"/>
    <property type="match status" value="2"/>
</dbReference>
<feature type="compositionally biased region" description="Pro residues" evidence="1">
    <location>
        <begin position="773"/>
        <end position="782"/>
    </location>
</feature>
<proteinExistence type="predicted"/>
<name>A0A3M7QA03_BRAPC</name>
<dbReference type="Gene3D" id="2.60.40.10">
    <property type="entry name" value="Immunoglobulins"/>
    <property type="match status" value="2"/>
</dbReference>
<keyword evidence="2" id="KW-0472">Membrane</keyword>
<organism evidence="4 5">
    <name type="scientific">Brachionus plicatilis</name>
    <name type="common">Marine rotifer</name>
    <name type="synonym">Brachionus muelleri</name>
    <dbReference type="NCBI Taxonomy" id="10195"/>
    <lineage>
        <taxon>Eukaryota</taxon>
        <taxon>Metazoa</taxon>
        <taxon>Spiralia</taxon>
        <taxon>Gnathifera</taxon>
        <taxon>Rotifera</taxon>
        <taxon>Eurotatoria</taxon>
        <taxon>Monogononta</taxon>
        <taxon>Pseudotrocha</taxon>
        <taxon>Ploima</taxon>
        <taxon>Brachionidae</taxon>
        <taxon>Brachionus</taxon>
    </lineage>
</organism>
<dbReference type="PANTHER" id="PTHR46957">
    <property type="entry name" value="CYTOKINE RECEPTOR"/>
    <property type="match status" value="1"/>
</dbReference>
<feature type="transmembrane region" description="Helical" evidence="2">
    <location>
        <begin position="426"/>
        <end position="449"/>
    </location>
</feature>
<feature type="domain" description="Fibronectin type-III" evidence="3">
    <location>
        <begin position="184"/>
        <end position="282"/>
    </location>
</feature>
<dbReference type="SUPFAM" id="SSF49265">
    <property type="entry name" value="Fibronectin type III"/>
    <property type="match status" value="2"/>
</dbReference>
<feature type="region of interest" description="Disordered" evidence="1">
    <location>
        <begin position="770"/>
        <end position="872"/>
    </location>
</feature>
<dbReference type="AlphaFoldDB" id="A0A3M7QA03"/>
<protein>
    <submittedName>
        <fullName evidence="4">Sidekick-1 isoform X1</fullName>
    </submittedName>
</protein>
<feature type="compositionally biased region" description="Polar residues" evidence="1">
    <location>
        <begin position="856"/>
        <end position="872"/>
    </location>
</feature>
<evidence type="ECO:0000313" key="4">
    <source>
        <dbReference type="EMBL" id="RNA08297.1"/>
    </source>
</evidence>
<gene>
    <name evidence="4" type="ORF">BpHYR1_043612</name>
</gene>
<dbReference type="InterPro" id="IPR003961">
    <property type="entry name" value="FN3_dom"/>
</dbReference>
<dbReference type="InterPro" id="IPR050713">
    <property type="entry name" value="RTP_Phos/Ushers"/>
</dbReference>
<keyword evidence="2" id="KW-0812">Transmembrane</keyword>
<dbReference type="GO" id="GO:0016020">
    <property type="term" value="C:membrane"/>
    <property type="evidence" value="ECO:0007669"/>
    <property type="project" value="UniProtKB-SubCell"/>
</dbReference>
<feature type="compositionally biased region" description="Polar residues" evidence="1">
    <location>
        <begin position="783"/>
        <end position="797"/>
    </location>
</feature>
<evidence type="ECO:0000313" key="5">
    <source>
        <dbReference type="Proteomes" id="UP000276133"/>
    </source>
</evidence>
<dbReference type="SMART" id="SM00060">
    <property type="entry name" value="FN3"/>
    <property type="match status" value="3"/>
</dbReference>
<evidence type="ECO:0000256" key="2">
    <source>
        <dbReference type="SAM" id="Phobius"/>
    </source>
</evidence>
<keyword evidence="2" id="KW-1133">Transmembrane helix</keyword>
<dbReference type="PANTHER" id="PTHR46957:SF3">
    <property type="entry name" value="CYTOKINE RECEPTOR"/>
    <property type="match status" value="1"/>
</dbReference>
<evidence type="ECO:0000256" key="1">
    <source>
        <dbReference type="SAM" id="MobiDB-lite"/>
    </source>
</evidence>
<accession>A0A3M7QA03</accession>